<dbReference type="InterPro" id="IPR008030">
    <property type="entry name" value="NmrA-like"/>
</dbReference>
<dbReference type="Gene3D" id="3.90.25.10">
    <property type="entry name" value="UDP-galactose 4-epimerase, domain 1"/>
    <property type="match status" value="1"/>
</dbReference>
<dbReference type="VEuPathDB" id="FungiDB:PYU1_G011588"/>
<feature type="compositionally biased region" description="Basic and acidic residues" evidence="3">
    <location>
        <begin position="551"/>
        <end position="568"/>
    </location>
</feature>
<protein>
    <recommendedName>
        <fullName evidence="4">NmrA-like domain-containing protein</fullName>
    </recommendedName>
</protein>
<evidence type="ECO:0000256" key="1">
    <source>
        <dbReference type="ARBA" id="ARBA00006328"/>
    </source>
</evidence>
<dbReference type="Gene3D" id="3.40.50.720">
    <property type="entry name" value="NAD(P)-binding Rossmann-like Domain"/>
    <property type="match status" value="2"/>
</dbReference>
<dbReference type="InParanoid" id="K3X315"/>
<dbReference type="AlphaFoldDB" id="K3X315"/>
<evidence type="ECO:0000313" key="5">
    <source>
        <dbReference type="EnsemblProtists" id="PYU1_T011614"/>
    </source>
</evidence>
<dbReference type="SUPFAM" id="SSF51735">
    <property type="entry name" value="NAD(P)-binding Rossmann-fold domains"/>
    <property type="match status" value="2"/>
</dbReference>
<keyword evidence="6" id="KW-1185">Reference proteome</keyword>
<keyword evidence="2" id="KW-0521">NADP</keyword>
<dbReference type="EMBL" id="GL376611">
    <property type="status" value="NOT_ANNOTATED_CDS"/>
    <property type="molecule type" value="Genomic_DNA"/>
</dbReference>
<dbReference type="Proteomes" id="UP000019132">
    <property type="component" value="Unassembled WGS sequence"/>
</dbReference>
<reference evidence="6" key="1">
    <citation type="journal article" date="2010" name="Genome Biol.">
        <title>Genome sequence of the necrotrophic plant pathogen Pythium ultimum reveals original pathogenicity mechanisms and effector repertoire.</title>
        <authorList>
            <person name="Levesque C.A."/>
            <person name="Brouwer H."/>
            <person name="Cano L."/>
            <person name="Hamilton J.P."/>
            <person name="Holt C."/>
            <person name="Huitema E."/>
            <person name="Raffaele S."/>
            <person name="Robideau G.P."/>
            <person name="Thines M."/>
            <person name="Win J."/>
            <person name="Zerillo M.M."/>
            <person name="Beakes G.W."/>
            <person name="Boore J.L."/>
            <person name="Busam D."/>
            <person name="Dumas B."/>
            <person name="Ferriera S."/>
            <person name="Fuerstenberg S.I."/>
            <person name="Gachon C.M."/>
            <person name="Gaulin E."/>
            <person name="Govers F."/>
            <person name="Grenville-Briggs L."/>
            <person name="Horner N."/>
            <person name="Hostetler J."/>
            <person name="Jiang R.H."/>
            <person name="Johnson J."/>
            <person name="Krajaejun T."/>
            <person name="Lin H."/>
            <person name="Meijer H.J."/>
            <person name="Moore B."/>
            <person name="Morris P."/>
            <person name="Phuntmart V."/>
            <person name="Puiu D."/>
            <person name="Shetty J."/>
            <person name="Stajich J.E."/>
            <person name="Tripathy S."/>
            <person name="Wawra S."/>
            <person name="van West P."/>
            <person name="Whitty B.R."/>
            <person name="Coutinho P.M."/>
            <person name="Henrissat B."/>
            <person name="Martin F."/>
            <person name="Thomas P.D."/>
            <person name="Tyler B.M."/>
            <person name="De Vries R.P."/>
            <person name="Kamoun S."/>
            <person name="Yandell M."/>
            <person name="Tisserat N."/>
            <person name="Buell C.R."/>
        </authorList>
    </citation>
    <scope>NUCLEOTIDE SEQUENCE</scope>
    <source>
        <strain evidence="6">DAOM:BR144</strain>
    </source>
</reference>
<organism evidence="5 6">
    <name type="scientific">Globisporangium ultimum (strain ATCC 200006 / CBS 805.95 / DAOM BR144)</name>
    <name type="common">Pythium ultimum</name>
    <dbReference type="NCBI Taxonomy" id="431595"/>
    <lineage>
        <taxon>Eukaryota</taxon>
        <taxon>Sar</taxon>
        <taxon>Stramenopiles</taxon>
        <taxon>Oomycota</taxon>
        <taxon>Peronosporomycetes</taxon>
        <taxon>Pythiales</taxon>
        <taxon>Pythiaceae</taxon>
        <taxon>Globisporangium</taxon>
    </lineage>
</organism>
<proteinExistence type="inferred from homology"/>
<sequence>MGVSMRKMMRSHVIVVFGATSRTGKATIEELTSQHKVTVTVVAAVENVKDARARRLKKATNCFLVKCNFGQPDSIQRVVRNADAVLLVPALSESGTRFSKRVIDAVHNEQVPRLVIISSILATNDFWQRQEAPPNTPDLGYEAVEAYARARLNNCVSLRTPMLMETIMYCREEIMFANRFYSCFDPGTAIPCIAVKDVAIAASAVLSNPMKKYETSYCLANALVKCSPRDIEQFLSKALGKHVKYHQISDDHLVHLLREKGATEYVAQSMVRLKNYLEVDRSADRSVPESEKFEKTSALPAAAAASVDTKLSVARFGYTNDFRHLTNQELTTPTQWLEIHAKQFLRTPQNQMQLFVIGSGEGLFVEVERFLAHQVTAPTMDPIPDAGEAAIPTSGSGVQQSKVTFCTVKSAPPSAVAQQSNRNQRDLHYYQVAGLASSPMRELLKQLTSLDVVIYIPPLRLGPYACMEVTKSVVDAAGKANAWGIVVVSTIFIGQGWDDSVNRMGEMEKFIEKSGVPYVIVRFPLFMEYFLALSSGWSQSMSSAEGVQPATDRDLQLGDESEEKRATEVDPTELQQQREQQIAAGAHSMDTTAAATSESREWVLSDRSLPTSRQYLIAMTDAAKALVAIAYTFPLHRNRVRSLYTECKTMEEIEDVLQTYAYKHRRIDFSRIDGLHEEPEREFWKVAYWTKTHVKQFLECSVALSALNDPIPMSETFEDVTECLPISLEKWAHVNYKGYTRALTSSGS</sequence>
<dbReference type="STRING" id="431595.K3X315"/>
<dbReference type="PANTHER" id="PTHR42748">
    <property type="entry name" value="NITROGEN METABOLITE REPRESSION PROTEIN NMRA FAMILY MEMBER"/>
    <property type="match status" value="1"/>
</dbReference>
<dbReference type="InterPro" id="IPR036291">
    <property type="entry name" value="NAD(P)-bd_dom_sf"/>
</dbReference>
<dbReference type="eggNOG" id="ENOG502RUWP">
    <property type="taxonomic scope" value="Eukaryota"/>
</dbReference>
<dbReference type="HOGENOM" id="CLU_363114_0_0_1"/>
<dbReference type="PANTHER" id="PTHR42748:SF18">
    <property type="entry name" value="NMRA-LIKE DOMAIN-CONTAINING PROTEIN"/>
    <property type="match status" value="1"/>
</dbReference>
<reference evidence="6" key="2">
    <citation type="submission" date="2010-04" db="EMBL/GenBank/DDBJ databases">
        <authorList>
            <person name="Buell R."/>
            <person name="Hamilton J."/>
            <person name="Hostetler J."/>
        </authorList>
    </citation>
    <scope>NUCLEOTIDE SEQUENCE [LARGE SCALE GENOMIC DNA]</scope>
    <source>
        <strain evidence="6">DAOM:BR144</strain>
    </source>
</reference>
<evidence type="ECO:0000313" key="6">
    <source>
        <dbReference type="Proteomes" id="UP000019132"/>
    </source>
</evidence>
<name>K3X315_GLOUD</name>
<dbReference type="Pfam" id="PF05368">
    <property type="entry name" value="NmrA"/>
    <property type="match status" value="1"/>
</dbReference>
<feature type="domain" description="NmrA-like" evidence="4">
    <location>
        <begin position="12"/>
        <end position="274"/>
    </location>
</feature>
<dbReference type="EnsemblProtists" id="PYU1_T011614">
    <property type="protein sequence ID" value="PYU1_T011614"/>
    <property type="gene ID" value="PYU1_G011588"/>
</dbReference>
<feature type="region of interest" description="Disordered" evidence="3">
    <location>
        <begin position="543"/>
        <end position="574"/>
    </location>
</feature>
<dbReference type="InterPro" id="IPR051164">
    <property type="entry name" value="NmrA-like_oxidored"/>
</dbReference>
<reference evidence="5" key="3">
    <citation type="submission" date="2015-02" db="UniProtKB">
        <authorList>
            <consortium name="EnsemblProtists"/>
        </authorList>
    </citation>
    <scope>IDENTIFICATION</scope>
    <source>
        <strain evidence="5">DAOM BR144</strain>
    </source>
</reference>
<evidence type="ECO:0000256" key="3">
    <source>
        <dbReference type="SAM" id="MobiDB-lite"/>
    </source>
</evidence>
<evidence type="ECO:0000259" key="4">
    <source>
        <dbReference type="Pfam" id="PF05368"/>
    </source>
</evidence>
<dbReference type="OMA" id="QQFLECA"/>
<comment type="similarity">
    <text evidence="1">Belongs to the NmrA-type oxidoreductase family.</text>
</comment>
<accession>K3X315</accession>
<evidence type="ECO:0000256" key="2">
    <source>
        <dbReference type="ARBA" id="ARBA00022857"/>
    </source>
</evidence>